<accession>A0A9P4LXN3</accession>
<evidence type="ECO:0000259" key="1">
    <source>
        <dbReference type="Pfam" id="PF12849"/>
    </source>
</evidence>
<dbReference type="Gene3D" id="3.40.190.10">
    <property type="entry name" value="Periplasmic binding protein-like II"/>
    <property type="match status" value="2"/>
</dbReference>
<organism evidence="2 3">
    <name type="scientific">Saccharata proteae CBS 121410</name>
    <dbReference type="NCBI Taxonomy" id="1314787"/>
    <lineage>
        <taxon>Eukaryota</taxon>
        <taxon>Fungi</taxon>
        <taxon>Dikarya</taxon>
        <taxon>Ascomycota</taxon>
        <taxon>Pezizomycotina</taxon>
        <taxon>Dothideomycetes</taxon>
        <taxon>Dothideomycetes incertae sedis</taxon>
        <taxon>Botryosphaeriales</taxon>
        <taxon>Saccharataceae</taxon>
        <taxon>Saccharata</taxon>
    </lineage>
</organism>
<sequence>MAQLQSSIQALGAVSSKTTQTYGTGDVILRIGNGGAGYTGLVQALAKDHLSTPTPRTGSITWVRNNSRNTQLALLHGYIDIALTYERDQEAIAVEEGWAVSAGCVFHDHFVLCGPTKDPANITSTASLQEAFRAIASTKSLFHSRSDASATMWKERKTWQQCGLAPWEDAAATSTWYQASPTTPPDAFTQAMNAGAYLLTDRSTLLRQTETAGARDTTVFVEPTHADDFLMNSCFALCSPAEGGENAVETKSFVDYLRSDRAQALIARYGVDEVGVPFFAPVRDGFARAGLRGGRPVDGRWNAASDASL</sequence>
<evidence type="ECO:0000313" key="3">
    <source>
        <dbReference type="Proteomes" id="UP000799776"/>
    </source>
</evidence>
<dbReference type="Proteomes" id="UP000799776">
    <property type="component" value="Unassembled WGS sequence"/>
</dbReference>
<protein>
    <recommendedName>
        <fullName evidence="1">PBP domain-containing protein</fullName>
    </recommendedName>
</protein>
<dbReference type="PANTHER" id="PTHR37945">
    <property type="entry name" value="EXTRACELLULAR TUNGSTATE BINDING PROTEIN"/>
    <property type="match status" value="1"/>
</dbReference>
<dbReference type="InterPro" id="IPR024370">
    <property type="entry name" value="PBP_domain"/>
</dbReference>
<dbReference type="OrthoDB" id="10260248at2759"/>
<gene>
    <name evidence="2" type="ORF">K490DRAFT_40468</name>
</gene>
<reference evidence="2" key="1">
    <citation type="journal article" date="2020" name="Stud. Mycol.">
        <title>101 Dothideomycetes genomes: a test case for predicting lifestyles and emergence of pathogens.</title>
        <authorList>
            <person name="Haridas S."/>
            <person name="Albert R."/>
            <person name="Binder M."/>
            <person name="Bloem J."/>
            <person name="Labutti K."/>
            <person name="Salamov A."/>
            <person name="Andreopoulos B."/>
            <person name="Baker S."/>
            <person name="Barry K."/>
            <person name="Bills G."/>
            <person name="Bluhm B."/>
            <person name="Cannon C."/>
            <person name="Castanera R."/>
            <person name="Culley D."/>
            <person name="Daum C."/>
            <person name="Ezra D."/>
            <person name="Gonzalez J."/>
            <person name="Henrissat B."/>
            <person name="Kuo A."/>
            <person name="Liang C."/>
            <person name="Lipzen A."/>
            <person name="Lutzoni F."/>
            <person name="Magnuson J."/>
            <person name="Mondo S."/>
            <person name="Nolan M."/>
            <person name="Ohm R."/>
            <person name="Pangilinan J."/>
            <person name="Park H.-J."/>
            <person name="Ramirez L."/>
            <person name="Alfaro M."/>
            <person name="Sun H."/>
            <person name="Tritt A."/>
            <person name="Yoshinaga Y."/>
            <person name="Zwiers L.-H."/>
            <person name="Turgeon B."/>
            <person name="Goodwin S."/>
            <person name="Spatafora J."/>
            <person name="Crous P."/>
            <person name="Grigoriev I."/>
        </authorList>
    </citation>
    <scope>NUCLEOTIDE SEQUENCE</scope>
    <source>
        <strain evidence="2">CBS 121410</strain>
    </source>
</reference>
<evidence type="ECO:0000313" key="2">
    <source>
        <dbReference type="EMBL" id="KAF2088337.1"/>
    </source>
</evidence>
<name>A0A9P4LXN3_9PEZI</name>
<proteinExistence type="predicted"/>
<dbReference type="EMBL" id="ML978717">
    <property type="protein sequence ID" value="KAF2088337.1"/>
    <property type="molecule type" value="Genomic_DNA"/>
</dbReference>
<comment type="caution">
    <text evidence="2">The sequence shown here is derived from an EMBL/GenBank/DDBJ whole genome shotgun (WGS) entry which is preliminary data.</text>
</comment>
<keyword evidence="3" id="KW-1185">Reference proteome</keyword>
<dbReference type="PANTHER" id="PTHR37945:SF1">
    <property type="entry name" value="EXTRACELLULAR TUNGSTATE BINDING PROTEIN"/>
    <property type="match status" value="1"/>
</dbReference>
<dbReference type="Pfam" id="PF12849">
    <property type="entry name" value="PBP_like_2"/>
    <property type="match status" value="1"/>
</dbReference>
<dbReference type="AlphaFoldDB" id="A0A9P4LXN3"/>
<feature type="domain" description="PBP" evidence="1">
    <location>
        <begin position="24"/>
        <end position="260"/>
    </location>
</feature>
<dbReference type="SUPFAM" id="SSF53850">
    <property type="entry name" value="Periplasmic binding protein-like II"/>
    <property type="match status" value="1"/>
</dbReference>
<dbReference type="InterPro" id="IPR052738">
    <property type="entry name" value="ABC-Tungstate_binding"/>
</dbReference>